<comment type="subcellular location">
    <subcellularLocation>
        <location evidence="1">Membrane</location>
        <topology evidence="1">Multi-pass membrane protein</topology>
    </subcellularLocation>
</comment>
<dbReference type="InterPro" id="IPR036318">
    <property type="entry name" value="FAD-bd_PCMH-like_sf"/>
</dbReference>
<evidence type="ECO:0000259" key="10">
    <source>
        <dbReference type="PROSITE" id="PS51371"/>
    </source>
</evidence>
<evidence type="ECO:0000256" key="5">
    <source>
        <dbReference type="ARBA" id="ARBA00023122"/>
    </source>
</evidence>
<evidence type="ECO:0000256" key="6">
    <source>
        <dbReference type="ARBA" id="ARBA00023136"/>
    </source>
</evidence>
<dbReference type="Pfam" id="PF03471">
    <property type="entry name" value="CorC_HlyC"/>
    <property type="match status" value="1"/>
</dbReference>
<dbReference type="Pfam" id="PF01595">
    <property type="entry name" value="CNNM"/>
    <property type="match status" value="1"/>
</dbReference>
<reference evidence="13" key="1">
    <citation type="submission" date="2017-01" db="EMBL/GenBank/DDBJ databases">
        <title>Novel pathways for hydrocarbon cycling and metabolic interdependencies in hydrothermal sediment communities.</title>
        <authorList>
            <person name="Dombrowski N."/>
            <person name="Seitz K."/>
            <person name="Teske A."/>
            <person name="Baker B."/>
        </authorList>
    </citation>
    <scope>NUCLEOTIDE SEQUENCE [LARGE SCALE GENOMIC DNA]</scope>
</reference>
<proteinExistence type="predicted"/>
<evidence type="ECO:0000256" key="8">
    <source>
        <dbReference type="PROSITE-ProRule" id="PRU01193"/>
    </source>
</evidence>
<dbReference type="Gene3D" id="3.10.580.10">
    <property type="entry name" value="CBS-domain"/>
    <property type="match status" value="1"/>
</dbReference>
<evidence type="ECO:0008006" key="14">
    <source>
        <dbReference type="Google" id="ProtNLM"/>
    </source>
</evidence>
<dbReference type="InterPro" id="IPR002550">
    <property type="entry name" value="CNNM"/>
</dbReference>
<dbReference type="InterPro" id="IPR046342">
    <property type="entry name" value="CBS_dom_sf"/>
</dbReference>
<keyword evidence="2 8" id="KW-0812">Transmembrane</keyword>
<evidence type="ECO:0000256" key="9">
    <source>
        <dbReference type="SAM" id="Phobius"/>
    </source>
</evidence>
<dbReference type="InterPro" id="IPR000644">
    <property type="entry name" value="CBS_dom"/>
</dbReference>
<dbReference type="AlphaFoldDB" id="A0A1V4QFV2"/>
<feature type="domain" description="CBS" evidence="10">
    <location>
        <begin position="209"/>
        <end position="267"/>
    </location>
</feature>
<gene>
    <name evidence="12" type="ORF">BXT86_02290</name>
</gene>
<protein>
    <recommendedName>
        <fullName evidence="14">Hemolysin</fullName>
    </recommendedName>
</protein>
<comment type="caution">
    <text evidence="12">The sequence shown here is derived from an EMBL/GenBank/DDBJ whole genome shotgun (WGS) entry which is preliminary data.</text>
</comment>
<evidence type="ECO:0000259" key="11">
    <source>
        <dbReference type="PROSITE" id="PS51846"/>
    </source>
</evidence>
<evidence type="ECO:0000256" key="2">
    <source>
        <dbReference type="ARBA" id="ARBA00022692"/>
    </source>
</evidence>
<dbReference type="PROSITE" id="PS51371">
    <property type="entry name" value="CBS"/>
    <property type="match status" value="2"/>
</dbReference>
<keyword evidence="4 8" id="KW-1133">Transmembrane helix</keyword>
<evidence type="ECO:0000313" key="12">
    <source>
        <dbReference type="EMBL" id="OPX18228.1"/>
    </source>
</evidence>
<sequence>MFDTILYILLIFVFLGFSSFFSGMEAAIFSLSRFRVKALVSERRKGISYLEQIKTNAGRTLGSILLANLLVNIAASSVGAILLFKFIHLYNINTTLSFIIEFVIMTSLLLIIGEITPKTIAISRAETLALRFSRVIYYLSKLFSPVTSLMVKFTHGLFSLDIPSRQSVSDEELKLMLSEAKKFNILEPGEEEFGYSILKFGKKRVSEVMTPRPQVIGVSVDKNLDEVKKVISHWKHSRICVFDEKGDVVGLLYAKDLYIKGPSEKNLTLRDLMREPYIVPETKQLDSLLREFRRMGIHIAVVVDEFGNFSGIVTLEDILESLFGEVVDEYDELDELTDMPYKKFGPGKYVFDGDITIGELARILKIEPFYEEGERLAGFILNHLGRFPKEKEVIKVANIKLTIEDVHDRIIEKVLIQKD</sequence>
<dbReference type="Proteomes" id="UP000191663">
    <property type="component" value="Unassembled WGS sequence"/>
</dbReference>
<dbReference type="InterPro" id="IPR005170">
    <property type="entry name" value="Transptr-assoc_dom"/>
</dbReference>
<feature type="transmembrane region" description="Helical" evidence="9">
    <location>
        <begin position="6"/>
        <end position="29"/>
    </location>
</feature>
<keyword evidence="6 8" id="KW-0472">Membrane</keyword>
<dbReference type="GO" id="GO:0050660">
    <property type="term" value="F:flavin adenine dinucleotide binding"/>
    <property type="evidence" value="ECO:0007669"/>
    <property type="project" value="InterPro"/>
</dbReference>
<evidence type="ECO:0000256" key="7">
    <source>
        <dbReference type="PROSITE-ProRule" id="PRU00703"/>
    </source>
</evidence>
<feature type="transmembrane region" description="Helical" evidence="9">
    <location>
        <begin position="64"/>
        <end position="84"/>
    </location>
</feature>
<dbReference type="SMART" id="SM00116">
    <property type="entry name" value="CBS"/>
    <property type="match status" value="2"/>
</dbReference>
<feature type="domain" description="CNNM transmembrane" evidence="11">
    <location>
        <begin position="1"/>
        <end position="190"/>
    </location>
</feature>
<dbReference type="SUPFAM" id="SSF56176">
    <property type="entry name" value="FAD-binding/transporter-associated domain-like"/>
    <property type="match status" value="1"/>
</dbReference>
<dbReference type="PROSITE" id="PS51846">
    <property type="entry name" value="CNNM"/>
    <property type="match status" value="1"/>
</dbReference>
<accession>A0A1V4QFV2</accession>
<dbReference type="FunFam" id="3.10.580.10:FF:000002">
    <property type="entry name" value="Magnesium/cobalt efflux protein CorC"/>
    <property type="match status" value="1"/>
</dbReference>
<dbReference type="CDD" id="cd04590">
    <property type="entry name" value="CBS_pair_CorC_HlyC_assoc"/>
    <property type="match status" value="1"/>
</dbReference>
<organism evidence="12 13">
    <name type="scientific">candidate division WOR-3 bacterium 4484_100</name>
    <dbReference type="NCBI Taxonomy" id="1936077"/>
    <lineage>
        <taxon>Bacteria</taxon>
        <taxon>Bacteria division WOR-3</taxon>
    </lineage>
</organism>
<dbReference type="SMART" id="SM01091">
    <property type="entry name" value="CorC_HlyC"/>
    <property type="match status" value="1"/>
</dbReference>
<evidence type="ECO:0000256" key="4">
    <source>
        <dbReference type="ARBA" id="ARBA00022989"/>
    </source>
</evidence>
<evidence type="ECO:0000256" key="1">
    <source>
        <dbReference type="ARBA" id="ARBA00004141"/>
    </source>
</evidence>
<dbReference type="PANTHER" id="PTHR22777:SF17">
    <property type="entry name" value="UPF0053 PROTEIN SLL0260"/>
    <property type="match status" value="1"/>
</dbReference>
<dbReference type="InterPro" id="IPR044751">
    <property type="entry name" value="Ion_transp-like_CBS"/>
</dbReference>
<keyword evidence="3" id="KW-0677">Repeat</keyword>
<dbReference type="GO" id="GO:0005886">
    <property type="term" value="C:plasma membrane"/>
    <property type="evidence" value="ECO:0007669"/>
    <property type="project" value="TreeGrafter"/>
</dbReference>
<keyword evidence="5 7" id="KW-0129">CBS domain</keyword>
<evidence type="ECO:0000313" key="13">
    <source>
        <dbReference type="Proteomes" id="UP000191663"/>
    </source>
</evidence>
<name>A0A1V4QFV2_UNCW3</name>
<dbReference type="EMBL" id="MUKB01000028">
    <property type="protein sequence ID" value="OPX18228.1"/>
    <property type="molecule type" value="Genomic_DNA"/>
</dbReference>
<dbReference type="Pfam" id="PF00571">
    <property type="entry name" value="CBS"/>
    <property type="match status" value="2"/>
</dbReference>
<evidence type="ECO:0000256" key="3">
    <source>
        <dbReference type="ARBA" id="ARBA00022737"/>
    </source>
</evidence>
<dbReference type="SUPFAM" id="SSF54631">
    <property type="entry name" value="CBS-domain pair"/>
    <property type="match status" value="1"/>
</dbReference>
<dbReference type="InterPro" id="IPR016169">
    <property type="entry name" value="FAD-bd_PCMH_sub2"/>
</dbReference>
<dbReference type="PANTHER" id="PTHR22777">
    <property type="entry name" value="HEMOLYSIN-RELATED"/>
    <property type="match status" value="1"/>
</dbReference>
<dbReference type="Gene3D" id="3.30.465.10">
    <property type="match status" value="1"/>
</dbReference>
<feature type="domain" description="CBS" evidence="10">
    <location>
        <begin position="272"/>
        <end position="329"/>
    </location>
</feature>
<feature type="transmembrane region" description="Helical" evidence="9">
    <location>
        <begin position="96"/>
        <end position="115"/>
    </location>
</feature>